<dbReference type="SUPFAM" id="SSF50129">
    <property type="entry name" value="GroES-like"/>
    <property type="match status" value="1"/>
</dbReference>
<evidence type="ECO:0000256" key="2">
    <source>
        <dbReference type="ARBA" id="ARBA00008072"/>
    </source>
</evidence>
<proteinExistence type="inferred from homology"/>
<dbReference type="EMBL" id="CP121472">
    <property type="protein sequence ID" value="WPL16958.1"/>
    <property type="molecule type" value="Genomic_DNA"/>
</dbReference>
<gene>
    <name evidence="6" type="ORF">Thiowin_01940</name>
</gene>
<keyword evidence="7" id="KW-1185">Reference proteome</keyword>
<evidence type="ECO:0000256" key="5">
    <source>
        <dbReference type="ARBA" id="ARBA00023002"/>
    </source>
</evidence>
<protein>
    <submittedName>
        <fullName evidence="6">Chlorophyll synthesis pathway protein BchC</fullName>
    </submittedName>
</protein>
<keyword evidence="4" id="KW-0862">Zinc</keyword>
<name>A0ABZ0S7J5_9GAMM</name>
<evidence type="ECO:0000256" key="4">
    <source>
        <dbReference type="ARBA" id="ARBA00022833"/>
    </source>
</evidence>
<keyword evidence="3" id="KW-0479">Metal-binding</keyword>
<dbReference type="CDD" id="cd08255">
    <property type="entry name" value="2-desacetyl-2-hydroxyethyl_bacteriochlorophyllide_like"/>
    <property type="match status" value="1"/>
</dbReference>
<accession>A0ABZ0S7J5</accession>
<comment type="cofactor">
    <cofactor evidence="1">
        <name>Zn(2+)</name>
        <dbReference type="ChEBI" id="CHEBI:29105"/>
    </cofactor>
</comment>
<evidence type="ECO:0000256" key="1">
    <source>
        <dbReference type="ARBA" id="ARBA00001947"/>
    </source>
</evidence>
<comment type="similarity">
    <text evidence="2">Belongs to the zinc-containing alcohol dehydrogenase family.</text>
</comment>
<sequence>MALENPIATAFWVNAPGRGELREERLPPLAAGAVRIRTLFSGISRGTEGLVFRGEIPESEFERMRAPFQAGRFPAPVKYGYCNVGRVEAGPDDLIGSPVFCLFPHQTVFQVPLDWVHPLPAGLAPERAVLAANTETAINALWDAAARVGDRIAVVGGGVLGSLCAWLAGQIPGAEVELIDLDPRRAAIAVALGVAYRHPDQASAEADLVIHASGSPAGLARALELAGFEARVIELSWFGTRTVPLALGQGFHQRRLRLISSQVGSVADAQRARWDHRRRMALALALLKDPVLDCLISAESPFAELPEVQARLAQDPQGALMHRIRYPLAQTAR</sequence>
<dbReference type="Gene3D" id="3.90.180.10">
    <property type="entry name" value="Medium-chain alcohol dehydrogenases, catalytic domain"/>
    <property type="match status" value="1"/>
</dbReference>
<dbReference type="InterPro" id="IPR011032">
    <property type="entry name" value="GroES-like_sf"/>
</dbReference>
<reference evidence="6 7" key="1">
    <citation type="journal article" date="2023" name="Microorganisms">
        <title>Thiorhodovibrio frisius and Trv. litoralis spp. nov., Two Novel Members from a Clade of Fastidious Purple Sulfur Bacteria That Exhibit Unique Red-Shifted Light-Harvesting Capabilities.</title>
        <authorList>
            <person name="Methner A."/>
            <person name="Kuzyk S.B."/>
            <person name="Petersen J."/>
            <person name="Bauer S."/>
            <person name="Brinkmann H."/>
            <person name="Sichau K."/>
            <person name="Wanner G."/>
            <person name="Wolf J."/>
            <person name="Neumann-Schaal M."/>
            <person name="Henke P."/>
            <person name="Tank M."/>
            <person name="Sproer C."/>
            <person name="Bunk B."/>
            <person name="Overmann J."/>
        </authorList>
    </citation>
    <scope>NUCLEOTIDE SEQUENCE [LARGE SCALE GENOMIC DNA]</scope>
    <source>
        <strain evidence="6 7">DSM 6702</strain>
    </source>
</reference>
<evidence type="ECO:0000313" key="7">
    <source>
        <dbReference type="Proteomes" id="UP001432180"/>
    </source>
</evidence>
<dbReference type="PANTHER" id="PTHR43350">
    <property type="entry name" value="NAD-DEPENDENT ALCOHOL DEHYDROGENASE"/>
    <property type="match status" value="1"/>
</dbReference>
<organism evidence="6 7">
    <name type="scientific">Thiorhodovibrio winogradskyi</name>
    <dbReference type="NCBI Taxonomy" id="77007"/>
    <lineage>
        <taxon>Bacteria</taxon>
        <taxon>Pseudomonadati</taxon>
        <taxon>Pseudomonadota</taxon>
        <taxon>Gammaproteobacteria</taxon>
        <taxon>Chromatiales</taxon>
        <taxon>Chromatiaceae</taxon>
        <taxon>Thiorhodovibrio</taxon>
    </lineage>
</organism>
<evidence type="ECO:0000256" key="3">
    <source>
        <dbReference type="ARBA" id="ARBA00022723"/>
    </source>
</evidence>
<evidence type="ECO:0000313" key="6">
    <source>
        <dbReference type="EMBL" id="WPL16958.1"/>
    </source>
</evidence>
<dbReference type="Proteomes" id="UP001432180">
    <property type="component" value="Chromosome"/>
</dbReference>
<keyword evidence="5" id="KW-0560">Oxidoreductase</keyword>
<dbReference type="InterPro" id="IPR036291">
    <property type="entry name" value="NAD(P)-bd_dom_sf"/>
</dbReference>
<dbReference type="SUPFAM" id="SSF51735">
    <property type="entry name" value="NAD(P)-binding Rossmann-fold domains"/>
    <property type="match status" value="1"/>
</dbReference>
<dbReference type="PANTHER" id="PTHR43350:SF19">
    <property type="entry name" value="D-GULOSIDE 3-DEHYDROGENASE"/>
    <property type="match status" value="1"/>
</dbReference>